<organism evidence="1">
    <name type="scientific">Rhizophora mucronata</name>
    <name type="common">Asiatic mangrove</name>
    <dbReference type="NCBI Taxonomy" id="61149"/>
    <lineage>
        <taxon>Eukaryota</taxon>
        <taxon>Viridiplantae</taxon>
        <taxon>Streptophyta</taxon>
        <taxon>Embryophyta</taxon>
        <taxon>Tracheophyta</taxon>
        <taxon>Spermatophyta</taxon>
        <taxon>Magnoliopsida</taxon>
        <taxon>eudicotyledons</taxon>
        <taxon>Gunneridae</taxon>
        <taxon>Pentapetalae</taxon>
        <taxon>rosids</taxon>
        <taxon>fabids</taxon>
        <taxon>Malpighiales</taxon>
        <taxon>Rhizophoraceae</taxon>
        <taxon>Rhizophora</taxon>
    </lineage>
</organism>
<reference evidence="1" key="1">
    <citation type="submission" date="2018-02" db="EMBL/GenBank/DDBJ databases">
        <title>Rhizophora mucronata_Transcriptome.</title>
        <authorList>
            <person name="Meera S.P."/>
            <person name="Sreeshan A."/>
            <person name="Augustine A."/>
        </authorList>
    </citation>
    <scope>NUCLEOTIDE SEQUENCE</scope>
    <source>
        <tissue evidence="1">Leaf</tissue>
    </source>
</reference>
<evidence type="ECO:0000313" key="1">
    <source>
        <dbReference type="EMBL" id="MBX29290.1"/>
    </source>
</evidence>
<sequence>MDLHWQCEEIKIRRKTNWDVENSLEFICKMS</sequence>
<protein>
    <submittedName>
        <fullName evidence="1">Uncharacterized protein</fullName>
    </submittedName>
</protein>
<name>A0A2P2MGF8_RHIMU</name>
<dbReference type="EMBL" id="GGEC01048806">
    <property type="protein sequence ID" value="MBX29290.1"/>
    <property type="molecule type" value="Transcribed_RNA"/>
</dbReference>
<dbReference type="AlphaFoldDB" id="A0A2P2MGF8"/>
<accession>A0A2P2MGF8</accession>
<proteinExistence type="predicted"/>